<protein>
    <submittedName>
        <fullName evidence="1">Uncharacterized protein</fullName>
    </submittedName>
</protein>
<sequence>MGRNSVEDALARERVSGVDAGMQGFEVGKGDRWEGGTTTGIGSVGSIPLNRIPMVQNWTDELRVIFDLWLDRMLHLCPTCFAGQNSSIDNATHTELTLSKSWDYRPNLDAH</sequence>
<keyword evidence="2" id="KW-1185">Reference proteome</keyword>
<name>A0A0M9A217_9HYME</name>
<evidence type="ECO:0000313" key="1">
    <source>
        <dbReference type="EMBL" id="KOX74816.1"/>
    </source>
</evidence>
<evidence type="ECO:0000313" key="2">
    <source>
        <dbReference type="Proteomes" id="UP000053105"/>
    </source>
</evidence>
<dbReference type="AlphaFoldDB" id="A0A0M9A217"/>
<reference evidence="1 2" key="1">
    <citation type="submission" date="2015-07" db="EMBL/GenBank/DDBJ databases">
        <title>The genome of Melipona quadrifasciata.</title>
        <authorList>
            <person name="Pan H."/>
            <person name="Kapheim K."/>
        </authorList>
    </citation>
    <scope>NUCLEOTIDE SEQUENCE [LARGE SCALE GENOMIC DNA]</scope>
    <source>
        <strain evidence="1">0111107301</strain>
        <tissue evidence="1">Whole body</tissue>
    </source>
</reference>
<dbReference type="EMBL" id="KQ435779">
    <property type="protein sequence ID" value="KOX74816.1"/>
    <property type="molecule type" value="Genomic_DNA"/>
</dbReference>
<gene>
    <name evidence="1" type="ORF">WN51_13632</name>
</gene>
<accession>A0A0M9A217</accession>
<proteinExistence type="predicted"/>
<organism evidence="1 2">
    <name type="scientific">Melipona quadrifasciata</name>
    <dbReference type="NCBI Taxonomy" id="166423"/>
    <lineage>
        <taxon>Eukaryota</taxon>
        <taxon>Metazoa</taxon>
        <taxon>Ecdysozoa</taxon>
        <taxon>Arthropoda</taxon>
        <taxon>Hexapoda</taxon>
        <taxon>Insecta</taxon>
        <taxon>Pterygota</taxon>
        <taxon>Neoptera</taxon>
        <taxon>Endopterygota</taxon>
        <taxon>Hymenoptera</taxon>
        <taxon>Apocrita</taxon>
        <taxon>Aculeata</taxon>
        <taxon>Apoidea</taxon>
        <taxon>Anthophila</taxon>
        <taxon>Apidae</taxon>
        <taxon>Melipona</taxon>
    </lineage>
</organism>
<dbReference type="Proteomes" id="UP000053105">
    <property type="component" value="Unassembled WGS sequence"/>
</dbReference>